<sequence>MVNKTLRFYKYENDHLFSYFDYENLEKVSQEEIKNSNSILYYLNKLDPLYSRKSFSLSHPSLMFLESEGINLLQSNENCFSNILPSWILEKINNREIVSINTEYPNWEKILSQPKKKKWKVNLIALGDVGSTLLIGLRLLGGDCIEEIGMFDRNINRLKRWEYELNQVRYPFNEKSFPPIKPIDEEDLFNCDMFIFCASKGIPPVGSNVVDVRMAQFESNSEIIKEYALKAREKRFNGIFAVVSDPVDLLCKVAFLESNKNSKKEYDFLGLSSNQIIGYGLGVMNGRACFYAEQSKDTIHYLEEGRVFGPHGEGLIVADSIQNYNEEISDYLTYKTLNANKEVRSFGFKPYVAPSLSSGALSIISTIKGHWFYGSTYMGRAYVGSKCRLISSGIEVEQLDIPYSLLKKITNTYESLVSIR</sequence>
<keyword evidence="3" id="KW-1185">Reference proteome</keyword>
<gene>
    <name evidence="2" type="ORF">KQI42_07945</name>
</gene>
<reference evidence="2 3" key="1">
    <citation type="submission" date="2021-06" db="EMBL/GenBank/DDBJ databases">
        <authorList>
            <person name="Sun Q."/>
            <person name="Li D."/>
        </authorList>
    </citation>
    <scope>NUCLEOTIDE SEQUENCE [LARGE SCALE GENOMIC DNA]</scope>
    <source>
        <strain evidence="2 3">MSJ-40</strain>
    </source>
</reference>
<dbReference type="PANTHER" id="PTHR43128:SF16">
    <property type="entry name" value="L-LACTATE DEHYDROGENASE"/>
    <property type="match status" value="1"/>
</dbReference>
<feature type="domain" description="Lactate/malate dehydrogenase N-terminal" evidence="1">
    <location>
        <begin position="120"/>
        <end position="263"/>
    </location>
</feature>
<evidence type="ECO:0000259" key="1">
    <source>
        <dbReference type="Pfam" id="PF00056"/>
    </source>
</evidence>
<organism evidence="2 3">
    <name type="scientific">Tissierella simiarum</name>
    <dbReference type="NCBI Taxonomy" id="2841534"/>
    <lineage>
        <taxon>Bacteria</taxon>
        <taxon>Bacillati</taxon>
        <taxon>Bacillota</taxon>
        <taxon>Tissierellia</taxon>
        <taxon>Tissierellales</taxon>
        <taxon>Tissierellaceae</taxon>
        <taxon>Tissierella</taxon>
    </lineage>
</organism>
<dbReference type="Pfam" id="PF00056">
    <property type="entry name" value="Ldh_1_N"/>
    <property type="match status" value="1"/>
</dbReference>
<evidence type="ECO:0000313" key="3">
    <source>
        <dbReference type="Proteomes" id="UP000749471"/>
    </source>
</evidence>
<dbReference type="RefSeq" id="WP_216518562.1">
    <property type="nucleotide sequence ID" value="NZ_JAHLPM010000005.1"/>
</dbReference>
<comment type="caution">
    <text evidence="2">The sequence shown here is derived from an EMBL/GenBank/DDBJ whole genome shotgun (WGS) entry which is preliminary data.</text>
</comment>
<proteinExistence type="predicted"/>
<name>A0ABS6E682_9FIRM</name>
<evidence type="ECO:0000313" key="2">
    <source>
        <dbReference type="EMBL" id="MBU5437935.1"/>
    </source>
</evidence>
<dbReference type="PANTHER" id="PTHR43128">
    <property type="entry name" value="L-2-HYDROXYCARBOXYLATE DEHYDROGENASE (NAD(P)(+))"/>
    <property type="match status" value="1"/>
</dbReference>
<dbReference type="Proteomes" id="UP000749471">
    <property type="component" value="Unassembled WGS sequence"/>
</dbReference>
<protein>
    <submittedName>
        <fullName evidence="2">Lactate dehydrogenase</fullName>
    </submittedName>
</protein>
<dbReference type="EMBL" id="JAHLPM010000005">
    <property type="protein sequence ID" value="MBU5437935.1"/>
    <property type="molecule type" value="Genomic_DNA"/>
</dbReference>
<accession>A0ABS6E682</accession>
<dbReference type="InterPro" id="IPR001236">
    <property type="entry name" value="Lactate/malate_DH_N"/>
</dbReference>